<dbReference type="EMBL" id="SMOL01000458">
    <property type="protein sequence ID" value="KAB2613612.1"/>
    <property type="molecule type" value="Genomic_DNA"/>
</dbReference>
<reference evidence="2 3" key="3">
    <citation type="submission" date="2019-11" db="EMBL/GenBank/DDBJ databases">
        <title>A de novo genome assembly of a pear dwarfing rootstock.</title>
        <authorList>
            <person name="Wang F."/>
            <person name="Wang J."/>
            <person name="Li S."/>
            <person name="Zhang Y."/>
            <person name="Fang M."/>
            <person name="Ma L."/>
            <person name="Zhao Y."/>
            <person name="Jiang S."/>
        </authorList>
    </citation>
    <scope>NUCLEOTIDE SEQUENCE [LARGE SCALE GENOMIC DNA]</scope>
    <source>
        <strain evidence="2">S2</strain>
        <tissue evidence="2">Leaf</tissue>
    </source>
</reference>
<proteinExistence type="predicted"/>
<protein>
    <submittedName>
        <fullName evidence="2">Nodulin-26-like</fullName>
    </submittedName>
</protein>
<name>A0A5N5GJ79_9ROSA</name>
<feature type="region of interest" description="Disordered" evidence="1">
    <location>
        <begin position="93"/>
        <end position="114"/>
    </location>
</feature>
<reference evidence="2 3" key="1">
    <citation type="submission" date="2019-09" db="EMBL/GenBank/DDBJ databases">
        <authorList>
            <person name="Ou C."/>
        </authorList>
    </citation>
    <scope>NUCLEOTIDE SEQUENCE [LARGE SCALE GENOMIC DNA]</scope>
    <source>
        <strain evidence="2">S2</strain>
        <tissue evidence="2">Leaf</tissue>
    </source>
</reference>
<gene>
    <name evidence="2" type="ORF">D8674_035928</name>
</gene>
<dbReference type="Proteomes" id="UP000327157">
    <property type="component" value="Chromosome 9"/>
</dbReference>
<dbReference type="AlphaFoldDB" id="A0A5N5GJ79"/>
<evidence type="ECO:0000313" key="3">
    <source>
        <dbReference type="Proteomes" id="UP000327157"/>
    </source>
</evidence>
<evidence type="ECO:0000313" key="2">
    <source>
        <dbReference type="EMBL" id="KAB2613612.1"/>
    </source>
</evidence>
<organism evidence="2 3">
    <name type="scientific">Pyrus ussuriensis x Pyrus communis</name>
    <dbReference type="NCBI Taxonomy" id="2448454"/>
    <lineage>
        <taxon>Eukaryota</taxon>
        <taxon>Viridiplantae</taxon>
        <taxon>Streptophyta</taxon>
        <taxon>Embryophyta</taxon>
        <taxon>Tracheophyta</taxon>
        <taxon>Spermatophyta</taxon>
        <taxon>Magnoliopsida</taxon>
        <taxon>eudicotyledons</taxon>
        <taxon>Gunneridae</taxon>
        <taxon>Pentapetalae</taxon>
        <taxon>rosids</taxon>
        <taxon>fabids</taxon>
        <taxon>Rosales</taxon>
        <taxon>Rosaceae</taxon>
        <taxon>Amygdaloideae</taxon>
        <taxon>Maleae</taxon>
        <taxon>Pyrus</taxon>
    </lineage>
</organism>
<evidence type="ECO:0000256" key="1">
    <source>
        <dbReference type="SAM" id="MobiDB-lite"/>
    </source>
</evidence>
<comment type="caution">
    <text evidence="2">The sequence shown here is derived from an EMBL/GenBank/DDBJ whole genome shotgun (WGS) entry which is preliminary data.</text>
</comment>
<dbReference type="OrthoDB" id="2507178at2759"/>
<accession>A0A5N5GJ79</accession>
<keyword evidence="3" id="KW-1185">Reference proteome</keyword>
<sequence length="138" mass="15418">MVSSAIKGRAWTRKEDEALCRAYRWVSEDSVRGTSQTSEGVCQAEKLYMEGSSKPFQFHGYPPQHRVGPTPVFGIASSIVDGDEDGSLTIQETRVENSSSGEGSIPKAMGRSKARRLKENGRQRMIMPLNMKRWPHCD</sequence>
<reference evidence="3" key="2">
    <citation type="submission" date="2019-10" db="EMBL/GenBank/DDBJ databases">
        <title>A de novo genome assembly of a pear dwarfing rootstock.</title>
        <authorList>
            <person name="Wang F."/>
            <person name="Wang J."/>
            <person name="Li S."/>
            <person name="Zhang Y."/>
            <person name="Fang M."/>
            <person name="Ma L."/>
            <person name="Zhao Y."/>
            <person name="Jiang S."/>
        </authorList>
    </citation>
    <scope>NUCLEOTIDE SEQUENCE [LARGE SCALE GENOMIC DNA]</scope>
</reference>
<feature type="compositionally biased region" description="Polar residues" evidence="1">
    <location>
        <begin position="93"/>
        <end position="102"/>
    </location>
</feature>